<keyword evidence="4" id="KW-0853">WD repeat</keyword>
<comment type="caution">
    <text evidence="8">The sequence shown here is derived from an EMBL/GenBank/DDBJ whole genome shotgun (WGS) entry which is preliminary data.</text>
</comment>
<keyword evidence="5" id="KW-0677">Repeat</keyword>
<dbReference type="Pfam" id="PF21289">
    <property type="entry name" value="EDC4_C"/>
    <property type="match status" value="1"/>
</dbReference>
<dbReference type="InterPro" id="IPR044938">
    <property type="entry name" value="EDC4_C_sf"/>
</dbReference>
<protein>
    <submittedName>
        <fullName evidence="8">WD40 repeat-containing protein</fullName>
    </submittedName>
</protein>
<accession>A0A2U1NAY4</accession>
<evidence type="ECO:0000256" key="6">
    <source>
        <dbReference type="ARBA" id="ARBA00023054"/>
    </source>
</evidence>
<reference evidence="8 9" key="1">
    <citation type="journal article" date="2018" name="Mol. Plant">
        <title>The genome of Artemisia annua provides insight into the evolution of Asteraceae family and artemisinin biosynthesis.</title>
        <authorList>
            <person name="Shen Q."/>
            <person name="Zhang L."/>
            <person name="Liao Z."/>
            <person name="Wang S."/>
            <person name="Yan T."/>
            <person name="Shi P."/>
            <person name="Liu M."/>
            <person name="Fu X."/>
            <person name="Pan Q."/>
            <person name="Wang Y."/>
            <person name="Lv Z."/>
            <person name="Lu X."/>
            <person name="Zhang F."/>
            <person name="Jiang W."/>
            <person name="Ma Y."/>
            <person name="Chen M."/>
            <person name="Hao X."/>
            <person name="Li L."/>
            <person name="Tang Y."/>
            <person name="Lv G."/>
            <person name="Zhou Y."/>
            <person name="Sun X."/>
            <person name="Brodelius P.E."/>
            <person name="Rose J.K.C."/>
            <person name="Tang K."/>
        </authorList>
    </citation>
    <scope>NUCLEOTIDE SEQUENCE [LARGE SCALE GENOMIC DNA]</scope>
    <source>
        <strain evidence="9">cv. Huhao1</strain>
        <tissue evidence="8">Leaf</tissue>
    </source>
</reference>
<dbReference type="GO" id="GO:0031087">
    <property type="term" value="P:deadenylation-independent decapping of nuclear-transcribed mRNA"/>
    <property type="evidence" value="ECO:0007669"/>
    <property type="project" value="InterPro"/>
</dbReference>
<dbReference type="InterPro" id="IPR036322">
    <property type="entry name" value="WD40_repeat_dom_sf"/>
</dbReference>
<dbReference type="Gene3D" id="2.130.10.10">
    <property type="entry name" value="YVTN repeat-like/Quinoprotein amine dehydrogenase"/>
    <property type="match status" value="1"/>
</dbReference>
<dbReference type="GO" id="GO:0000932">
    <property type="term" value="C:P-body"/>
    <property type="evidence" value="ECO:0007669"/>
    <property type="project" value="UniProtKB-SubCell"/>
</dbReference>
<dbReference type="AlphaFoldDB" id="A0A2U1NAY4"/>
<dbReference type="PANTHER" id="PTHR15598">
    <property type="entry name" value="ENHANCER OF MRNA-DECAPPING PROTEIN 4"/>
    <property type="match status" value="1"/>
</dbReference>
<evidence type="ECO:0000256" key="5">
    <source>
        <dbReference type="ARBA" id="ARBA00022737"/>
    </source>
</evidence>
<evidence type="ECO:0000259" key="7">
    <source>
        <dbReference type="Pfam" id="PF21289"/>
    </source>
</evidence>
<evidence type="ECO:0000313" key="9">
    <source>
        <dbReference type="Proteomes" id="UP000245207"/>
    </source>
</evidence>
<dbReference type="Gene3D" id="1.10.220.100">
    <property type="entry name" value="conserved c-terminal region of ge- 1"/>
    <property type="match status" value="1"/>
</dbReference>
<evidence type="ECO:0000313" key="8">
    <source>
        <dbReference type="EMBL" id="PWA70636.1"/>
    </source>
</evidence>
<comment type="similarity">
    <text evidence="2">Belongs to the WD repeat EDC4 family.</text>
</comment>
<dbReference type="OrthoDB" id="21128at2759"/>
<evidence type="ECO:0000256" key="3">
    <source>
        <dbReference type="ARBA" id="ARBA00022490"/>
    </source>
</evidence>
<comment type="subcellular location">
    <subcellularLocation>
        <location evidence="1">Cytoplasm</location>
        <location evidence="1">P-body</location>
    </subcellularLocation>
</comment>
<gene>
    <name evidence="8" type="ORF">CTI12_AA133100</name>
</gene>
<dbReference type="PANTHER" id="PTHR15598:SF5">
    <property type="entry name" value="ENHANCER OF MRNA-DECAPPING PROTEIN 4"/>
    <property type="match status" value="1"/>
</dbReference>
<keyword evidence="6" id="KW-0175">Coiled coil</keyword>
<proteinExistence type="inferred from homology"/>
<organism evidence="8 9">
    <name type="scientific">Artemisia annua</name>
    <name type="common">Sweet wormwood</name>
    <dbReference type="NCBI Taxonomy" id="35608"/>
    <lineage>
        <taxon>Eukaryota</taxon>
        <taxon>Viridiplantae</taxon>
        <taxon>Streptophyta</taxon>
        <taxon>Embryophyta</taxon>
        <taxon>Tracheophyta</taxon>
        <taxon>Spermatophyta</taxon>
        <taxon>Magnoliopsida</taxon>
        <taxon>eudicotyledons</taxon>
        <taxon>Gunneridae</taxon>
        <taxon>Pentapetalae</taxon>
        <taxon>asterids</taxon>
        <taxon>campanulids</taxon>
        <taxon>Asterales</taxon>
        <taxon>Asteraceae</taxon>
        <taxon>Asteroideae</taxon>
        <taxon>Anthemideae</taxon>
        <taxon>Artemisiinae</taxon>
        <taxon>Artemisia</taxon>
    </lineage>
</organism>
<dbReference type="InterPro" id="IPR015943">
    <property type="entry name" value="WD40/YVTN_repeat-like_dom_sf"/>
</dbReference>
<evidence type="ECO:0000256" key="4">
    <source>
        <dbReference type="ARBA" id="ARBA00022574"/>
    </source>
</evidence>
<dbReference type="EMBL" id="PKPP01003207">
    <property type="protein sequence ID" value="PWA70636.1"/>
    <property type="molecule type" value="Genomic_DNA"/>
</dbReference>
<keyword evidence="9" id="KW-1185">Reference proteome</keyword>
<dbReference type="Proteomes" id="UP000245207">
    <property type="component" value="Unassembled WGS sequence"/>
</dbReference>
<dbReference type="InterPro" id="IPR049404">
    <property type="entry name" value="EDC4_C"/>
</dbReference>
<dbReference type="InterPro" id="IPR045152">
    <property type="entry name" value="EDC4-like"/>
</dbReference>
<dbReference type="FunFam" id="1.10.220.100:FF:000001">
    <property type="entry name" value="Enhancer of mRNA-decapping protein 4"/>
    <property type="match status" value="1"/>
</dbReference>
<evidence type="ECO:0000256" key="1">
    <source>
        <dbReference type="ARBA" id="ARBA00004201"/>
    </source>
</evidence>
<sequence length="280" mass="31136">MRMPPLATGRCIPGDNRVVVYDVDVRLGGEMQPQLEVTPITKYGSDPVLVLGRQIAVSERYICYGLKQGAVRVINKNTGLRALFKGLAQRVTDMAFFAEDVYLLASASMDGRVYVWKITEGPDDDDTPQIIGKIVIAIEAPVDPTKELSRLVYEHKYEEAFTYALQRSDVWIVSWLCSQVDLQGILTSNPLPLSQGVLLSLLQQLACDISNDTSRKLSWMMDTVVAIKPSDGMIAMHVRPILDQVYSILNHQVSLPNKSVSELSSIRVLMKLINSTIRGL</sequence>
<dbReference type="SUPFAM" id="SSF50978">
    <property type="entry name" value="WD40 repeat-like"/>
    <property type="match status" value="1"/>
</dbReference>
<evidence type="ECO:0000256" key="2">
    <source>
        <dbReference type="ARBA" id="ARBA00009639"/>
    </source>
</evidence>
<dbReference type="STRING" id="35608.A0A2U1NAY4"/>
<name>A0A2U1NAY4_ARTAN</name>
<feature type="domain" description="Enhancer of mRNA-decapping protein 4 C-terminal" evidence="7">
    <location>
        <begin position="150"/>
        <end position="258"/>
    </location>
</feature>
<keyword evidence="3" id="KW-0963">Cytoplasm</keyword>